<dbReference type="Proteomes" id="UP000259273">
    <property type="component" value="Unassembled WGS sequence"/>
</dbReference>
<dbReference type="STRING" id="1121937.GCA_000423125_00990"/>
<dbReference type="InterPro" id="IPR043128">
    <property type="entry name" value="Rev_trsase/Diguanyl_cyclase"/>
</dbReference>
<dbReference type="InterPro" id="IPR001633">
    <property type="entry name" value="EAL_dom"/>
</dbReference>
<dbReference type="InterPro" id="IPR035919">
    <property type="entry name" value="EAL_sf"/>
</dbReference>
<evidence type="ECO:0000259" key="2">
    <source>
        <dbReference type="PROSITE" id="PS50887"/>
    </source>
</evidence>
<dbReference type="SMART" id="SM00267">
    <property type="entry name" value="GGDEF"/>
    <property type="match status" value="1"/>
</dbReference>
<dbReference type="CDD" id="cd01949">
    <property type="entry name" value="GGDEF"/>
    <property type="match status" value="1"/>
</dbReference>
<evidence type="ECO:0000259" key="1">
    <source>
        <dbReference type="PROSITE" id="PS50883"/>
    </source>
</evidence>
<dbReference type="PANTHER" id="PTHR44757">
    <property type="entry name" value="DIGUANYLATE CYCLASE DGCP"/>
    <property type="match status" value="1"/>
</dbReference>
<dbReference type="AlphaFoldDB" id="A0A3C1KKA4"/>
<dbReference type="NCBIfam" id="TIGR00254">
    <property type="entry name" value="GGDEF"/>
    <property type="match status" value="1"/>
</dbReference>
<organism evidence="3 4">
    <name type="scientific">Haliea salexigens</name>
    <dbReference type="NCBI Taxonomy" id="287487"/>
    <lineage>
        <taxon>Bacteria</taxon>
        <taxon>Pseudomonadati</taxon>
        <taxon>Pseudomonadota</taxon>
        <taxon>Gammaproteobacteria</taxon>
        <taxon>Cellvibrionales</taxon>
        <taxon>Halieaceae</taxon>
        <taxon>Haliea</taxon>
    </lineage>
</organism>
<protein>
    <submittedName>
        <fullName evidence="3">Uncharacterized protein</fullName>
    </submittedName>
</protein>
<accession>A0A3C1KKA4</accession>
<dbReference type="CDD" id="cd01948">
    <property type="entry name" value="EAL"/>
    <property type="match status" value="1"/>
</dbReference>
<reference evidence="3 4" key="1">
    <citation type="journal article" date="2018" name="Nat. Biotechnol.">
        <title>A standardized bacterial taxonomy based on genome phylogeny substantially revises the tree of life.</title>
        <authorList>
            <person name="Parks D.H."/>
            <person name="Chuvochina M."/>
            <person name="Waite D.W."/>
            <person name="Rinke C."/>
            <person name="Skarshewski A."/>
            <person name="Chaumeil P.A."/>
            <person name="Hugenholtz P."/>
        </authorList>
    </citation>
    <scope>NUCLEOTIDE SEQUENCE [LARGE SCALE GENOMIC DNA]</scope>
    <source>
        <strain evidence="3">UBA9158</strain>
    </source>
</reference>
<gene>
    <name evidence="3" type="ORF">DCP75_04985</name>
</gene>
<dbReference type="PANTHER" id="PTHR44757:SF2">
    <property type="entry name" value="BIOFILM ARCHITECTURE MAINTENANCE PROTEIN MBAA"/>
    <property type="match status" value="1"/>
</dbReference>
<feature type="domain" description="EAL" evidence="1">
    <location>
        <begin position="141"/>
        <end position="392"/>
    </location>
</feature>
<evidence type="ECO:0000313" key="4">
    <source>
        <dbReference type="Proteomes" id="UP000259273"/>
    </source>
</evidence>
<dbReference type="Pfam" id="PF00563">
    <property type="entry name" value="EAL"/>
    <property type="match status" value="1"/>
</dbReference>
<dbReference type="SUPFAM" id="SSF55073">
    <property type="entry name" value="Nucleotide cyclase"/>
    <property type="match status" value="1"/>
</dbReference>
<dbReference type="Gene3D" id="3.30.70.270">
    <property type="match status" value="1"/>
</dbReference>
<dbReference type="InterPro" id="IPR000160">
    <property type="entry name" value="GGDEF_dom"/>
</dbReference>
<dbReference type="Gene3D" id="3.20.20.450">
    <property type="entry name" value="EAL domain"/>
    <property type="match status" value="1"/>
</dbReference>
<dbReference type="InterPro" id="IPR029787">
    <property type="entry name" value="Nucleotide_cyclase"/>
</dbReference>
<dbReference type="Pfam" id="PF00990">
    <property type="entry name" value="GGDEF"/>
    <property type="match status" value="1"/>
</dbReference>
<dbReference type="SUPFAM" id="SSF141868">
    <property type="entry name" value="EAL domain-like"/>
    <property type="match status" value="1"/>
</dbReference>
<dbReference type="SMART" id="SM00052">
    <property type="entry name" value="EAL"/>
    <property type="match status" value="1"/>
</dbReference>
<name>A0A3C1KKA4_9GAMM</name>
<feature type="domain" description="GGDEF" evidence="2">
    <location>
        <begin position="1"/>
        <end position="132"/>
    </location>
</feature>
<evidence type="ECO:0000313" key="3">
    <source>
        <dbReference type="EMBL" id="HAN27065.1"/>
    </source>
</evidence>
<comment type="caution">
    <text evidence="3">The sequence shown here is derived from an EMBL/GenBank/DDBJ whole genome shotgun (WGS) entry which is preliminary data.</text>
</comment>
<sequence length="392" mass="42845">MGVMFIDLDRFKDVNDTLGHAAGDRLLKLASERLQGTLRESDTLARVGGDEFVVVLDDLESIDSASGVARKLMDDLCAPFDLAGTEVVISCSIGISIFPDDAESASHLLSYADTAMYRAKQQGRNDWRFYTADMTRAAVEHLALVEALRTALDENSLTQLYQPQYDCNTGLPVGVEALARWARPGGNNLGPRRFITLAEQAGLARRLDRWSLEAACKQLRSWLEEAHDPGRVSVNLSIHSLTDDTLPEAMEAVLREYAIPPHHLQVEIKELALLSERPAAKDCLQALISLGIDIAVDDFGSGYAALEYLRALPVTTLKIDAAFMHGVPADEEQTIIANTVIAMGRALGMSVVAKGIESAEQADFIRHQHGVQGQGYYFSRPLNPEQVGALLD</sequence>
<dbReference type="EMBL" id="DMND01000071">
    <property type="protein sequence ID" value="HAN27065.1"/>
    <property type="molecule type" value="Genomic_DNA"/>
</dbReference>
<proteinExistence type="predicted"/>
<dbReference type="PROSITE" id="PS50887">
    <property type="entry name" value="GGDEF"/>
    <property type="match status" value="1"/>
</dbReference>
<dbReference type="PROSITE" id="PS50883">
    <property type="entry name" value="EAL"/>
    <property type="match status" value="1"/>
</dbReference>
<dbReference type="InterPro" id="IPR052155">
    <property type="entry name" value="Biofilm_reg_signaling"/>
</dbReference>